<evidence type="ECO:0000256" key="1">
    <source>
        <dbReference type="ARBA" id="ARBA00022536"/>
    </source>
</evidence>
<feature type="non-terminal residue" evidence="10">
    <location>
        <position position="1"/>
    </location>
</feature>
<keyword evidence="5 7" id="KW-1015">Disulfide bond</keyword>
<keyword evidence="9" id="KW-1185">Reference proteome</keyword>
<dbReference type="RefSeq" id="XP_052132874.1">
    <property type="nucleotide sequence ID" value="XM_052276914.1"/>
</dbReference>
<evidence type="ECO:0000256" key="6">
    <source>
        <dbReference type="ARBA" id="ARBA00023180"/>
    </source>
</evidence>
<evidence type="ECO:0000256" key="7">
    <source>
        <dbReference type="PROSITE-ProRule" id="PRU00076"/>
    </source>
</evidence>
<evidence type="ECO:0000313" key="10">
    <source>
        <dbReference type="RefSeq" id="XP_052132874.1"/>
    </source>
</evidence>
<dbReference type="InterPro" id="IPR000742">
    <property type="entry name" value="EGF"/>
</dbReference>
<evidence type="ECO:0000256" key="2">
    <source>
        <dbReference type="ARBA" id="ARBA00022729"/>
    </source>
</evidence>
<dbReference type="Gene3D" id="2.10.25.10">
    <property type="entry name" value="Laminin"/>
    <property type="match status" value="2"/>
</dbReference>
<dbReference type="KEGG" id="foc:127752194"/>
<keyword evidence="2" id="KW-0732">Signal</keyword>
<dbReference type="PROSITE" id="PS00022">
    <property type="entry name" value="EGF_1"/>
    <property type="match status" value="1"/>
</dbReference>
<accession>A0A9C6XCJ6</accession>
<evidence type="ECO:0000256" key="3">
    <source>
        <dbReference type="ARBA" id="ARBA00022737"/>
    </source>
</evidence>
<gene>
    <name evidence="10" type="primary">LOC127752194</name>
</gene>
<keyword evidence="6" id="KW-0325">Glycoprotein</keyword>
<evidence type="ECO:0000256" key="5">
    <source>
        <dbReference type="ARBA" id="ARBA00023157"/>
    </source>
</evidence>
<evidence type="ECO:0000256" key="4">
    <source>
        <dbReference type="ARBA" id="ARBA00022837"/>
    </source>
</evidence>
<dbReference type="FunFam" id="2.10.25.10:FF:000508">
    <property type="entry name" value="Eyes shut homolog"/>
    <property type="match status" value="1"/>
</dbReference>
<organism evidence="9 10">
    <name type="scientific">Frankliniella occidentalis</name>
    <name type="common">Western flower thrips</name>
    <name type="synonym">Euthrips occidentalis</name>
    <dbReference type="NCBI Taxonomy" id="133901"/>
    <lineage>
        <taxon>Eukaryota</taxon>
        <taxon>Metazoa</taxon>
        <taxon>Ecdysozoa</taxon>
        <taxon>Arthropoda</taxon>
        <taxon>Hexapoda</taxon>
        <taxon>Insecta</taxon>
        <taxon>Pterygota</taxon>
        <taxon>Neoptera</taxon>
        <taxon>Paraneoptera</taxon>
        <taxon>Thysanoptera</taxon>
        <taxon>Terebrantia</taxon>
        <taxon>Thripoidea</taxon>
        <taxon>Thripidae</taxon>
        <taxon>Frankliniella</taxon>
    </lineage>
</organism>
<dbReference type="AlphaFoldDB" id="A0A9C6XCJ6"/>
<dbReference type="InterPro" id="IPR051022">
    <property type="entry name" value="Notch_Cell-Fate_Det"/>
</dbReference>
<keyword evidence="4" id="KW-0106">Calcium</keyword>
<dbReference type="GeneID" id="127752194"/>
<evidence type="ECO:0000259" key="8">
    <source>
        <dbReference type="PROSITE" id="PS50026"/>
    </source>
</evidence>
<dbReference type="OrthoDB" id="6252479at2759"/>
<dbReference type="PROSITE" id="PS50026">
    <property type="entry name" value="EGF_3"/>
    <property type="match status" value="1"/>
</dbReference>
<feature type="disulfide bond" evidence="7">
    <location>
        <begin position="125"/>
        <end position="134"/>
    </location>
</feature>
<sequence>RSANGAGFVPVDNLRNILSSHIEDLETSTGLVLDQVAQRHCTDSFCAFGTCEDRVSLNRSAVAVVSTQLSSFVSPHHQLETVCHCSQGYSGERCDSAVNKCANKPCPDNMMCIPDGSALGYSCECPEGIAGPVCQDNETNCQNVCYSPMSMTGRSYAHYTITRPWLEKELNVSLRLRTLYPTGNVVYIAGKFDYAILE</sequence>
<comment type="caution">
    <text evidence="7">Lacks conserved residue(s) required for the propagation of feature annotation.</text>
</comment>
<dbReference type="SUPFAM" id="SSF57196">
    <property type="entry name" value="EGF/Laminin"/>
    <property type="match status" value="1"/>
</dbReference>
<dbReference type="InterPro" id="IPR013320">
    <property type="entry name" value="ConA-like_dom_sf"/>
</dbReference>
<dbReference type="GO" id="GO:0048589">
    <property type="term" value="P:developmental growth"/>
    <property type="evidence" value="ECO:0007669"/>
    <property type="project" value="UniProtKB-ARBA"/>
</dbReference>
<protein>
    <submittedName>
        <fullName evidence="10">Fat-like cadherin-related tumor suppressor homolog</fullName>
    </submittedName>
</protein>
<dbReference type="PANTHER" id="PTHR24049">
    <property type="entry name" value="CRUMBS FAMILY MEMBER"/>
    <property type="match status" value="1"/>
</dbReference>
<dbReference type="PANTHER" id="PTHR24049:SF35">
    <property type="entry name" value="EGF-LIKE DOMAIN-CONTAINING PROTEIN"/>
    <property type="match status" value="1"/>
</dbReference>
<reference evidence="10" key="1">
    <citation type="submission" date="2025-08" db="UniProtKB">
        <authorList>
            <consortium name="RefSeq"/>
        </authorList>
    </citation>
    <scope>IDENTIFICATION</scope>
</reference>
<proteinExistence type="predicted"/>
<feature type="non-terminal residue" evidence="10">
    <location>
        <position position="198"/>
    </location>
</feature>
<dbReference type="SMART" id="SM00181">
    <property type="entry name" value="EGF"/>
    <property type="match status" value="2"/>
</dbReference>
<dbReference type="Proteomes" id="UP000504606">
    <property type="component" value="Unplaced"/>
</dbReference>
<name>A0A9C6XCJ6_FRAOC</name>
<feature type="disulfide bond" evidence="7">
    <location>
        <begin position="106"/>
        <end position="123"/>
    </location>
</feature>
<dbReference type="SUPFAM" id="SSF49899">
    <property type="entry name" value="Concanavalin A-like lectins/glucanases"/>
    <property type="match status" value="1"/>
</dbReference>
<evidence type="ECO:0000313" key="9">
    <source>
        <dbReference type="Proteomes" id="UP000504606"/>
    </source>
</evidence>
<keyword evidence="1 7" id="KW-0245">EGF-like domain</keyword>
<feature type="domain" description="EGF-like" evidence="8">
    <location>
        <begin position="97"/>
        <end position="135"/>
    </location>
</feature>
<keyword evidence="3" id="KW-0677">Repeat</keyword>